<accession>A0A6J4LN03</accession>
<feature type="compositionally biased region" description="Basic and acidic residues" evidence="1">
    <location>
        <begin position="225"/>
        <end position="236"/>
    </location>
</feature>
<evidence type="ECO:0000256" key="1">
    <source>
        <dbReference type="SAM" id="MobiDB-lite"/>
    </source>
</evidence>
<organism evidence="2">
    <name type="scientific">uncultured Gemmatimonadaceae bacterium</name>
    <dbReference type="NCBI Taxonomy" id="246130"/>
    <lineage>
        <taxon>Bacteria</taxon>
        <taxon>Pseudomonadati</taxon>
        <taxon>Gemmatimonadota</taxon>
        <taxon>Gemmatimonadia</taxon>
        <taxon>Gemmatimonadales</taxon>
        <taxon>Gemmatimonadaceae</taxon>
        <taxon>environmental samples</taxon>
    </lineage>
</organism>
<feature type="non-terminal residue" evidence="2">
    <location>
        <position position="1"/>
    </location>
</feature>
<dbReference type="EMBL" id="CADCTX010000658">
    <property type="protein sequence ID" value="CAA9337864.1"/>
    <property type="molecule type" value="Genomic_DNA"/>
</dbReference>
<feature type="compositionally biased region" description="Low complexity" evidence="1">
    <location>
        <begin position="13"/>
        <end position="27"/>
    </location>
</feature>
<feature type="non-terminal residue" evidence="2">
    <location>
        <position position="286"/>
    </location>
</feature>
<evidence type="ECO:0000313" key="2">
    <source>
        <dbReference type="EMBL" id="CAA9337864.1"/>
    </source>
</evidence>
<feature type="compositionally biased region" description="Basic and acidic residues" evidence="1">
    <location>
        <begin position="148"/>
        <end position="167"/>
    </location>
</feature>
<dbReference type="AlphaFoldDB" id="A0A6J4LN03"/>
<proteinExistence type="predicted"/>
<feature type="region of interest" description="Disordered" evidence="1">
    <location>
        <begin position="1"/>
        <end position="259"/>
    </location>
</feature>
<feature type="compositionally biased region" description="Basic residues" evidence="1">
    <location>
        <begin position="77"/>
        <end position="102"/>
    </location>
</feature>
<name>A0A6J4LN03_9BACT</name>
<feature type="compositionally biased region" description="Low complexity" evidence="1">
    <location>
        <begin position="66"/>
        <end position="76"/>
    </location>
</feature>
<reference evidence="2" key="1">
    <citation type="submission" date="2020-02" db="EMBL/GenBank/DDBJ databases">
        <authorList>
            <person name="Meier V. D."/>
        </authorList>
    </citation>
    <scope>NUCLEOTIDE SEQUENCE</scope>
    <source>
        <strain evidence="2">AVDCRST_MAG40</strain>
    </source>
</reference>
<feature type="compositionally biased region" description="Low complexity" evidence="1">
    <location>
        <begin position="191"/>
        <end position="205"/>
    </location>
</feature>
<feature type="compositionally biased region" description="Basic residues" evidence="1">
    <location>
        <begin position="28"/>
        <end position="65"/>
    </location>
</feature>
<gene>
    <name evidence="2" type="ORF">AVDCRST_MAG40-2254</name>
</gene>
<feature type="compositionally biased region" description="Basic residues" evidence="1">
    <location>
        <begin position="113"/>
        <end position="139"/>
    </location>
</feature>
<sequence>EPRPLPGLRRRQLAPGRRAPGGALPRVRLLRPRAPRVAPRRHGLVRGRHPLLRARRPWHRGRRGGAPRQRAPAARPAARRGRAARDRGRRGVRRRRLRRRGTTPRLAVSGDRRHPRGARAHRGAGRGARLRLAHRRVGRRGGAGGRGDLLRTRAHAEPRARDGRRVGDPPPRGAADGGGLGRDERRRTPPRRLLAADGAAGRALPVQPVHAPPPAREHRLRPRHRAADRAARDAAPRRACAHHPPPEGEGVAVGARAPHPARQPRAFLWAWRPAERDRAQAAATPV</sequence>
<protein>
    <submittedName>
        <fullName evidence="2">Uncharacterized protein</fullName>
    </submittedName>
</protein>